<dbReference type="OrthoDB" id="4472000at2759"/>
<gene>
    <name evidence="1" type="ORF">BDV25DRAFT_159920</name>
</gene>
<name>A0A5N6TMQ3_ASPAV</name>
<evidence type="ECO:0000313" key="2">
    <source>
        <dbReference type="Proteomes" id="UP000325780"/>
    </source>
</evidence>
<dbReference type="EMBL" id="ML742198">
    <property type="protein sequence ID" value="KAE8147618.1"/>
    <property type="molecule type" value="Genomic_DNA"/>
</dbReference>
<dbReference type="PANTHER" id="PTHR42085:SF2">
    <property type="entry name" value="F-BOX DOMAIN-CONTAINING PROTEIN"/>
    <property type="match status" value="1"/>
</dbReference>
<sequence>MIYKCTLCFKRISFGANVQSHTVDPVKGVWLQRNHPGNPLALLAVNRQVYLEARRVFYHCNTFHFRSQECLSIFLIGIGRENASHLQSVEWEHENGLCENYIDIIKSHALPQTSQSKQVDIWNDEDQFKRFELRIDRRWLQERLLRLDAEDASTQDMRYHYVLTVKYQEDSGTKRTGKAGYELLSQRFRSEARLADGTSVSRTEEHFCKLGSPGRGFRNMKG</sequence>
<evidence type="ECO:0000313" key="1">
    <source>
        <dbReference type="EMBL" id="KAE8147618.1"/>
    </source>
</evidence>
<organism evidence="1 2">
    <name type="scientific">Aspergillus avenaceus</name>
    <dbReference type="NCBI Taxonomy" id="36643"/>
    <lineage>
        <taxon>Eukaryota</taxon>
        <taxon>Fungi</taxon>
        <taxon>Dikarya</taxon>
        <taxon>Ascomycota</taxon>
        <taxon>Pezizomycotina</taxon>
        <taxon>Eurotiomycetes</taxon>
        <taxon>Eurotiomycetidae</taxon>
        <taxon>Eurotiales</taxon>
        <taxon>Aspergillaceae</taxon>
        <taxon>Aspergillus</taxon>
        <taxon>Aspergillus subgen. Circumdati</taxon>
    </lineage>
</organism>
<protein>
    <submittedName>
        <fullName evidence="1">Uncharacterized protein</fullName>
    </submittedName>
</protein>
<reference evidence="1 2" key="1">
    <citation type="submission" date="2019-04" db="EMBL/GenBank/DDBJ databases">
        <title>Friends and foes A comparative genomics study of 23 Aspergillus species from section Flavi.</title>
        <authorList>
            <consortium name="DOE Joint Genome Institute"/>
            <person name="Kjaerbolling I."/>
            <person name="Vesth T."/>
            <person name="Frisvad J.C."/>
            <person name="Nybo J.L."/>
            <person name="Theobald S."/>
            <person name="Kildgaard S."/>
            <person name="Isbrandt T."/>
            <person name="Kuo A."/>
            <person name="Sato A."/>
            <person name="Lyhne E.K."/>
            <person name="Kogle M.E."/>
            <person name="Wiebenga A."/>
            <person name="Kun R.S."/>
            <person name="Lubbers R.J."/>
            <person name="Makela M.R."/>
            <person name="Barry K."/>
            <person name="Chovatia M."/>
            <person name="Clum A."/>
            <person name="Daum C."/>
            <person name="Haridas S."/>
            <person name="He G."/>
            <person name="LaButti K."/>
            <person name="Lipzen A."/>
            <person name="Mondo S."/>
            <person name="Riley R."/>
            <person name="Salamov A."/>
            <person name="Simmons B.A."/>
            <person name="Magnuson J.K."/>
            <person name="Henrissat B."/>
            <person name="Mortensen U.H."/>
            <person name="Larsen T.O."/>
            <person name="Devries R.P."/>
            <person name="Grigoriev I.V."/>
            <person name="Machida M."/>
            <person name="Baker S.E."/>
            <person name="Andersen M.R."/>
        </authorList>
    </citation>
    <scope>NUCLEOTIDE SEQUENCE [LARGE SCALE GENOMIC DNA]</scope>
    <source>
        <strain evidence="1 2">IBT 18842</strain>
    </source>
</reference>
<proteinExistence type="predicted"/>
<dbReference type="Proteomes" id="UP000325780">
    <property type="component" value="Unassembled WGS sequence"/>
</dbReference>
<dbReference type="InterPro" id="IPR038883">
    <property type="entry name" value="AN11006-like"/>
</dbReference>
<dbReference type="PANTHER" id="PTHR42085">
    <property type="entry name" value="F-BOX DOMAIN-CONTAINING PROTEIN"/>
    <property type="match status" value="1"/>
</dbReference>
<keyword evidence="2" id="KW-1185">Reference proteome</keyword>
<accession>A0A5N6TMQ3</accession>
<dbReference type="AlphaFoldDB" id="A0A5N6TMQ3"/>